<dbReference type="Proteomes" id="UP000198841">
    <property type="component" value="Unassembled WGS sequence"/>
</dbReference>
<keyword evidence="2" id="KW-1185">Reference proteome</keyword>
<name>A0A1I3YPV5_9GAMM</name>
<comment type="caution">
    <text evidence="1">The sequence shown here is derived from an EMBL/GenBank/DDBJ whole genome shotgun (WGS) entry which is preliminary data.</text>
</comment>
<gene>
    <name evidence="1" type="ORF">SAMN05518863_106152</name>
</gene>
<sequence length="89" mass="9905">MKIICKQGHRRNQMFEVLPENQGQTGRHKCAGCAYDLGKWHAMIGVPKASDDGVLADLAESQASYVRHKDAFTAYLMGYEHGLKLQNVA</sequence>
<accession>A0A1I3YPV5</accession>
<evidence type="ECO:0000313" key="2">
    <source>
        <dbReference type="Proteomes" id="UP000198841"/>
    </source>
</evidence>
<dbReference type="EMBL" id="FOSD01000006">
    <property type="protein sequence ID" value="SFK33389.1"/>
    <property type="molecule type" value="Genomic_DNA"/>
</dbReference>
<organism evidence="1 2">
    <name type="scientific">Candidatus Pantoea symbiotica</name>
    <dbReference type="NCBI Taxonomy" id="1884370"/>
    <lineage>
        <taxon>Bacteria</taxon>
        <taxon>Pseudomonadati</taxon>
        <taxon>Pseudomonadota</taxon>
        <taxon>Gammaproteobacteria</taxon>
        <taxon>Enterobacterales</taxon>
        <taxon>Erwiniaceae</taxon>
        <taxon>Pantoea</taxon>
    </lineage>
</organism>
<evidence type="ECO:0000313" key="1">
    <source>
        <dbReference type="EMBL" id="SFK33389.1"/>
    </source>
</evidence>
<proteinExistence type="predicted"/>
<protein>
    <submittedName>
        <fullName evidence="1">Uncharacterized protein</fullName>
    </submittedName>
</protein>
<reference evidence="1 2" key="1">
    <citation type="submission" date="2016-10" db="EMBL/GenBank/DDBJ databases">
        <authorList>
            <person name="Varghese N."/>
            <person name="Submissions S."/>
        </authorList>
    </citation>
    <scope>NUCLEOTIDE SEQUENCE [LARGE SCALE GENOMIC DNA]</scope>
    <source>
        <strain evidence="1 2">YR512</strain>
    </source>
</reference>
<dbReference type="RefSeq" id="WP_008101739.1">
    <property type="nucleotide sequence ID" value="NZ_FOSD01000006.1"/>
</dbReference>